<dbReference type="STRING" id="1423774.FD31_GL000237"/>
<keyword evidence="2" id="KW-1185">Reference proteome</keyword>
<dbReference type="PATRIC" id="fig|1423774.3.peg.241"/>
<dbReference type="NCBIfam" id="TIGR02167">
    <property type="entry name" value="Liste_lipo_26"/>
    <property type="match status" value="2"/>
</dbReference>
<dbReference type="Pfam" id="PF03382">
    <property type="entry name" value="DUF285"/>
    <property type="match status" value="1"/>
</dbReference>
<dbReference type="AlphaFoldDB" id="A0A0R1WIU6"/>
<gene>
    <name evidence="1" type="ORF">FD31_GL000237</name>
</gene>
<dbReference type="InterPro" id="IPR032675">
    <property type="entry name" value="LRR_dom_sf"/>
</dbReference>
<comment type="caution">
    <text evidence="1">The sequence shown here is derived from an EMBL/GenBank/DDBJ whole genome shotgun (WGS) entry which is preliminary data.</text>
</comment>
<protein>
    <submittedName>
        <fullName evidence="1">Membrane associated lipoprotein</fullName>
    </submittedName>
</protein>
<reference evidence="1 2" key="1">
    <citation type="journal article" date="2015" name="Genome Announc.">
        <title>Expanding the biotechnology potential of lactobacilli through comparative genomics of 213 strains and associated genera.</title>
        <authorList>
            <person name="Sun Z."/>
            <person name="Harris H.M."/>
            <person name="McCann A."/>
            <person name="Guo C."/>
            <person name="Argimon S."/>
            <person name="Zhang W."/>
            <person name="Yang X."/>
            <person name="Jeffery I.B."/>
            <person name="Cooney J.C."/>
            <person name="Kagawa T.F."/>
            <person name="Liu W."/>
            <person name="Song Y."/>
            <person name="Salvetti E."/>
            <person name="Wrobel A."/>
            <person name="Rasinkangas P."/>
            <person name="Parkhill J."/>
            <person name="Rea M.C."/>
            <person name="O'Sullivan O."/>
            <person name="Ritari J."/>
            <person name="Douillard F.P."/>
            <person name="Paul Ross R."/>
            <person name="Yang R."/>
            <person name="Briner A.E."/>
            <person name="Felis G.E."/>
            <person name="de Vos W.M."/>
            <person name="Barrangou R."/>
            <person name="Klaenhammer T.R."/>
            <person name="Caufield P.W."/>
            <person name="Cui Y."/>
            <person name="Zhang H."/>
            <person name="O'Toole P.W."/>
        </authorList>
    </citation>
    <scope>NUCLEOTIDE SEQUENCE [LARGE SCALE GENOMIC DNA]</scope>
    <source>
        <strain evidence="1 2">DSM 16982</strain>
    </source>
</reference>
<dbReference type="EMBL" id="AZFV01000010">
    <property type="protein sequence ID" value="KRM17349.1"/>
    <property type="molecule type" value="Genomic_DNA"/>
</dbReference>
<sequence>MSQMFGGCSDLRMLNITNFDTKKVTNMNGMFAGCETLEELDLSNFDTKNVKSMDNMFQATDALKSLKLGDKFVVPENKEKDLKLVNRTWIDVGTGTTKNPKPTNKIGISSDELLKHHDKGNWVVKPEKEYLGNFRIMVANNLHKDIVVTVPDEIRPEYVGSVFEVAVPQITGFNADRKTLTVTATDEGLISNEEVTYTEVVEKPAVVQSAAQTTSSVQLAEKVIKPKAVTTPTPTVEKAAGPQKTVETETVVTAKPEPEPSEEQGKVTKFMNYISVHPDLKAAKTYSMNGKINDGNTLRPGYSWFSDKQLQLGNQKYYHVLGDSWIKAEDVFIYREAQNLVKTKDVVMTNLFNSRAELLTNRGLGALSTWQTSKEVILGNHKYYQITANEFVDSDNVEIVNE</sequence>
<keyword evidence="1" id="KW-0449">Lipoprotein</keyword>
<dbReference type="InterPro" id="IPR011889">
    <property type="entry name" value="Liste_lipo_26"/>
</dbReference>
<dbReference type="Proteomes" id="UP000051302">
    <property type="component" value="Unassembled WGS sequence"/>
</dbReference>
<dbReference type="InterPro" id="IPR005046">
    <property type="entry name" value="DUF285"/>
</dbReference>
<proteinExistence type="predicted"/>
<dbReference type="Gene3D" id="3.80.10.10">
    <property type="entry name" value="Ribonuclease Inhibitor"/>
    <property type="match status" value="1"/>
</dbReference>
<dbReference type="SUPFAM" id="SSF52047">
    <property type="entry name" value="RNI-like"/>
    <property type="match status" value="1"/>
</dbReference>
<name>A0A0R1WIU6_9LACO</name>
<accession>A0A0R1WIU6</accession>
<evidence type="ECO:0000313" key="2">
    <source>
        <dbReference type="Proteomes" id="UP000051302"/>
    </source>
</evidence>
<organism evidence="1 2">
    <name type="scientific">Companilactobacillus nantensis DSM 16982</name>
    <dbReference type="NCBI Taxonomy" id="1423774"/>
    <lineage>
        <taxon>Bacteria</taxon>
        <taxon>Bacillati</taxon>
        <taxon>Bacillota</taxon>
        <taxon>Bacilli</taxon>
        <taxon>Lactobacillales</taxon>
        <taxon>Lactobacillaceae</taxon>
        <taxon>Companilactobacillus</taxon>
    </lineage>
</organism>
<evidence type="ECO:0000313" key="1">
    <source>
        <dbReference type="EMBL" id="KRM17349.1"/>
    </source>
</evidence>